<evidence type="ECO:0000313" key="1">
    <source>
        <dbReference type="EMBL" id="JAH61809.1"/>
    </source>
</evidence>
<name>A0A0E9U7E0_ANGAN</name>
<reference evidence="1" key="1">
    <citation type="submission" date="2014-11" db="EMBL/GenBank/DDBJ databases">
        <authorList>
            <person name="Amaro Gonzalez C."/>
        </authorList>
    </citation>
    <scope>NUCLEOTIDE SEQUENCE</scope>
</reference>
<accession>A0A0E9U7E0</accession>
<protein>
    <submittedName>
        <fullName evidence="1">Uncharacterized protein</fullName>
    </submittedName>
</protein>
<dbReference type="EMBL" id="GBXM01046768">
    <property type="protein sequence ID" value="JAH61809.1"/>
    <property type="molecule type" value="Transcribed_RNA"/>
</dbReference>
<dbReference type="AlphaFoldDB" id="A0A0E9U7E0"/>
<sequence>MQTHNSISALAQGIQTQAYCRLNYQELAVTDGTNVKLVLRV</sequence>
<reference evidence="1" key="2">
    <citation type="journal article" date="2015" name="Fish Shellfish Immunol.">
        <title>Early steps in the European eel (Anguilla anguilla)-Vibrio vulnificus interaction in the gills: Role of the RtxA13 toxin.</title>
        <authorList>
            <person name="Callol A."/>
            <person name="Pajuelo D."/>
            <person name="Ebbesson L."/>
            <person name="Teles M."/>
            <person name="MacKenzie S."/>
            <person name="Amaro C."/>
        </authorList>
    </citation>
    <scope>NUCLEOTIDE SEQUENCE</scope>
</reference>
<organism evidence="1">
    <name type="scientific">Anguilla anguilla</name>
    <name type="common">European freshwater eel</name>
    <name type="synonym">Muraena anguilla</name>
    <dbReference type="NCBI Taxonomy" id="7936"/>
    <lineage>
        <taxon>Eukaryota</taxon>
        <taxon>Metazoa</taxon>
        <taxon>Chordata</taxon>
        <taxon>Craniata</taxon>
        <taxon>Vertebrata</taxon>
        <taxon>Euteleostomi</taxon>
        <taxon>Actinopterygii</taxon>
        <taxon>Neopterygii</taxon>
        <taxon>Teleostei</taxon>
        <taxon>Anguilliformes</taxon>
        <taxon>Anguillidae</taxon>
        <taxon>Anguilla</taxon>
    </lineage>
</organism>
<proteinExistence type="predicted"/>